<dbReference type="KEGG" id="mmr:Mmar10_1755"/>
<name>Q0ANU0_MARMM</name>
<feature type="domain" description="BioF2-like acetyltransferase" evidence="1">
    <location>
        <begin position="153"/>
        <end position="297"/>
    </location>
</feature>
<proteinExistence type="predicted"/>
<dbReference type="Proteomes" id="UP000001964">
    <property type="component" value="Chromosome"/>
</dbReference>
<dbReference type="EMBL" id="CP000449">
    <property type="protein sequence ID" value="ABI66047.1"/>
    <property type="molecule type" value="Genomic_DNA"/>
</dbReference>
<keyword evidence="3" id="KW-1185">Reference proteome</keyword>
<reference evidence="2 3" key="1">
    <citation type="submission" date="2006-08" db="EMBL/GenBank/DDBJ databases">
        <title>Complete sequence of Maricaulis maris MCS10.</title>
        <authorList>
            <consortium name="US DOE Joint Genome Institute"/>
            <person name="Copeland A."/>
            <person name="Lucas S."/>
            <person name="Lapidus A."/>
            <person name="Barry K."/>
            <person name="Detter J.C."/>
            <person name="Glavina del Rio T."/>
            <person name="Hammon N."/>
            <person name="Israni S."/>
            <person name="Dalin E."/>
            <person name="Tice H."/>
            <person name="Pitluck S."/>
            <person name="Saunders E."/>
            <person name="Brettin T."/>
            <person name="Bruce D."/>
            <person name="Han C."/>
            <person name="Tapia R."/>
            <person name="Gilna P."/>
            <person name="Schmutz J."/>
            <person name="Larimer F."/>
            <person name="Land M."/>
            <person name="Hauser L."/>
            <person name="Kyrpides N."/>
            <person name="Mikhailova N."/>
            <person name="Viollier P."/>
            <person name="Stephens C."/>
            <person name="Richardson P."/>
        </authorList>
    </citation>
    <scope>NUCLEOTIDE SEQUENCE [LARGE SCALE GENOMIC DNA]</scope>
    <source>
        <strain evidence="2 3">MCS10</strain>
    </source>
</reference>
<dbReference type="STRING" id="394221.Mmar10_1755"/>
<evidence type="ECO:0000313" key="3">
    <source>
        <dbReference type="Proteomes" id="UP000001964"/>
    </source>
</evidence>
<dbReference type="eggNOG" id="COG5653">
    <property type="taxonomic scope" value="Bacteria"/>
</dbReference>
<dbReference type="AlphaFoldDB" id="Q0ANU0"/>
<dbReference type="Gene3D" id="3.40.630.30">
    <property type="match status" value="1"/>
</dbReference>
<dbReference type="InterPro" id="IPR038740">
    <property type="entry name" value="BioF2-like_GNAT_dom"/>
</dbReference>
<dbReference type="InterPro" id="IPR016181">
    <property type="entry name" value="Acyl_CoA_acyltransferase"/>
</dbReference>
<protein>
    <submittedName>
        <fullName evidence="2">Protein involved in cellulose biosynthesis (CelD)-like protein</fullName>
    </submittedName>
</protein>
<evidence type="ECO:0000313" key="2">
    <source>
        <dbReference type="EMBL" id="ABI66047.1"/>
    </source>
</evidence>
<dbReference type="RefSeq" id="WP_011643693.1">
    <property type="nucleotide sequence ID" value="NC_008347.1"/>
</dbReference>
<dbReference type="Pfam" id="PF13480">
    <property type="entry name" value="Acetyltransf_6"/>
    <property type="match status" value="1"/>
</dbReference>
<evidence type="ECO:0000259" key="1">
    <source>
        <dbReference type="Pfam" id="PF13480"/>
    </source>
</evidence>
<gene>
    <name evidence="2" type="ordered locus">Mmar10_1755</name>
</gene>
<dbReference type="HOGENOM" id="CLU_058581_0_0_5"/>
<sequence length="359" mass="39783">MQTDIVTIDGIGAPERQAWNDFRSQTPSLASPYFSLAFTEVMARRRSDTRIAILHRNGTIDGFLPLHLSRSGVARPIGGPLGDHHGLITSTPDLDVEAALAGTGFGLFAYHGALADQASFARSSSGPAEISWVSDLSGGYESFLDDCAREDAKAMRNIRARQRKLAEMGDDVVFRIDDRRPDAFRAVIETKREQYRRTKALDVFAAGWARQAIEDLFDSDMPELSGMLSTVEINGRLAAAHFGMRSERVLHYWFPVYWPEFSKLGPGLTLYLEIARHLETQGVDQIHLGPGDYDFKRRLSNAGFGVVTGRLERPSIAHALVQTGQMIDGLAQALPLGRVSNWPAKAFRRLDKWAAVHAF</sequence>
<dbReference type="SUPFAM" id="SSF55729">
    <property type="entry name" value="Acyl-CoA N-acyltransferases (Nat)"/>
    <property type="match status" value="1"/>
</dbReference>
<organism evidence="2 3">
    <name type="scientific">Maricaulis maris (strain MCS10)</name>
    <name type="common">Caulobacter maris</name>
    <dbReference type="NCBI Taxonomy" id="394221"/>
    <lineage>
        <taxon>Bacteria</taxon>
        <taxon>Pseudomonadati</taxon>
        <taxon>Pseudomonadota</taxon>
        <taxon>Alphaproteobacteria</taxon>
        <taxon>Maricaulales</taxon>
        <taxon>Maricaulaceae</taxon>
        <taxon>Maricaulis</taxon>
    </lineage>
</organism>
<accession>Q0ANU0</accession>